<evidence type="ECO:0000313" key="3">
    <source>
        <dbReference type="Proteomes" id="UP000434582"/>
    </source>
</evidence>
<accession>A0A7X2D2R0</accession>
<proteinExistence type="predicted"/>
<dbReference type="OrthoDB" id="7361909at2"/>
<keyword evidence="1" id="KW-0732">Signal</keyword>
<organism evidence="2 3">
    <name type="scientific">Roseospira navarrensis</name>
    <dbReference type="NCBI Taxonomy" id="140058"/>
    <lineage>
        <taxon>Bacteria</taxon>
        <taxon>Pseudomonadati</taxon>
        <taxon>Pseudomonadota</taxon>
        <taxon>Alphaproteobacteria</taxon>
        <taxon>Rhodospirillales</taxon>
        <taxon>Rhodospirillaceae</taxon>
        <taxon>Roseospira</taxon>
    </lineage>
</organism>
<reference evidence="2 3" key="1">
    <citation type="submission" date="2019-10" db="EMBL/GenBank/DDBJ databases">
        <title>Draft whole-genome sequence of the purple nonsulfur photosynthetic bacterium Roseospira navarrensis DSM 15114.</title>
        <authorList>
            <person name="Kyndt J.A."/>
            <person name="Meyer T.E."/>
        </authorList>
    </citation>
    <scope>NUCLEOTIDE SEQUENCE [LARGE SCALE GENOMIC DNA]</scope>
    <source>
        <strain evidence="2 3">DSM 15114</strain>
    </source>
</reference>
<evidence type="ECO:0000313" key="2">
    <source>
        <dbReference type="EMBL" id="MQX35976.1"/>
    </source>
</evidence>
<dbReference type="EMBL" id="WIVE01000011">
    <property type="protein sequence ID" value="MQX35976.1"/>
    <property type="molecule type" value="Genomic_DNA"/>
</dbReference>
<name>A0A7X2D2R0_9PROT</name>
<dbReference type="RefSeq" id="WP_153342019.1">
    <property type="nucleotide sequence ID" value="NZ_WIVE01000011.1"/>
</dbReference>
<dbReference type="Proteomes" id="UP000434582">
    <property type="component" value="Unassembled WGS sequence"/>
</dbReference>
<protein>
    <submittedName>
        <fullName evidence="2">Uncharacterized protein</fullName>
    </submittedName>
</protein>
<gene>
    <name evidence="2" type="ORF">GHC57_05525</name>
</gene>
<feature type="signal peptide" evidence="1">
    <location>
        <begin position="1"/>
        <end position="32"/>
    </location>
</feature>
<dbReference type="AlphaFoldDB" id="A0A7X2D2R0"/>
<evidence type="ECO:0000256" key="1">
    <source>
        <dbReference type="SAM" id="SignalP"/>
    </source>
</evidence>
<sequence length="126" mass="13347">MKRAFRPVPSARWGLAGLVLAAGLAAGQPAAAQDQAPIREIGVDGNPPMVMFECTTPTGTPVQLEMVLRRMAGQVWAYSSLERGVDCSSLSTGGITCMGDVVRGRGTTLQNTINDLLKDEGVRCTR</sequence>
<keyword evidence="3" id="KW-1185">Reference proteome</keyword>
<feature type="chain" id="PRO_5030793359" evidence="1">
    <location>
        <begin position="33"/>
        <end position="126"/>
    </location>
</feature>
<comment type="caution">
    <text evidence="2">The sequence shown here is derived from an EMBL/GenBank/DDBJ whole genome shotgun (WGS) entry which is preliminary data.</text>
</comment>